<gene>
    <name evidence="2" type="ORF">P8C59_008770</name>
</gene>
<accession>A0AAD9IC52</accession>
<evidence type="ECO:0000313" key="2">
    <source>
        <dbReference type="EMBL" id="KAK2074574.1"/>
    </source>
</evidence>
<evidence type="ECO:0000313" key="3">
    <source>
        <dbReference type="Proteomes" id="UP001217918"/>
    </source>
</evidence>
<keyword evidence="3" id="KW-1185">Reference proteome</keyword>
<dbReference type="AlphaFoldDB" id="A0AAD9IC52"/>
<comment type="caution">
    <text evidence="2">The sequence shown here is derived from an EMBL/GenBank/DDBJ whole genome shotgun (WGS) entry which is preliminary data.</text>
</comment>
<evidence type="ECO:0000256" key="1">
    <source>
        <dbReference type="SAM" id="MobiDB-lite"/>
    </source>
</evidence>
<feature type="compositionally biased region" description="Polar residues" evidence="1">
    <location>
        <begin position="145"/>
        <end position="156"/>
    </location>
</feature>
<feature type="compositionally biased region" description="Low complexity" evidence="1">
    <location>
        <begin position="181"/>
        <end position="200"/>
    </location>
</feature>
<dbReference type="Proteomes" id="UP001217918">
    <property type="component" value="Unassembled WGS sequence"/>
</dbReference>
<sequence length="340" mass="37478">MSAPNIWIRQYAAVALPPQRFLRFASLERLYRQTQPAFEHALLMCALETEAATHRILATFNARLARFQAQEHVVRKELLITAGVDRGRTGQPAIVLQHSAKLAELTELTGEIYRQTLQQRGAGLGLDEAGSSAMIRGDGPRAKASTLTSRASTILGTASPPVSSPPRSPKHRMGRHDNRRGGSSSNSIGNASGRRSISSIRGSLKSRASALAVLVAGANVDQNRDMMAALYMLTEKERAQMRLQRELVRLGRQRFVGVKQKLRDLKAFRERRLFALEWTRLSTPMESNAGVGFGRTSPLKNKTLPDGRIALEETMGEALVLRPVVFPARYSVARGKMEGE</sequence>
<dbReference type="EMBL" id="JAQQPM010000008">
    <property type="protein sequence ID" value="KAK2074574.1"/>
    <property type="molecule type" value="Genomic_DNA"/>
</dbReference>
<organism evidence="2 3">
    <name type="scientific">Phyllachora maydis</name>
    <dbReference type="NCBI Taxonomy" id="1825666"/>
    <lineage>
        <taxon>Eukaryota</taxon>
        <taxon>Fungi</taxon>
        <taxon>Dikarya</taxon>
        <taxon>Ascomycota</taxon>
        <taxon>Pezizomycotina</taxon>
        <taxon>Sordariomycetes</taxon>
        <taxon>Sordariomycetidae</taxon>
        <taxon>Phyllachorales</taxon>
        <taxon>Phyllachoraceae</taxon>
        <taxon>Phyllachora</taxon>
    </lineage>
</organism>
<protein>
    <submittedName>
        <fullName evidence="2">Uncharacterized protein</fullName>
    </submittedName>
</protein>
<name>A0AAD9IC52_9PEZI</name>
<proteinExistence type="predicted"/>
<feature type="region of interest" description="Disordered" evidence="1">
    <location>
        <begin position="130"/>
        <end position="200"/>
    </location>
</feature>
<reference evidence="2" key="1">
    <citation type="journal article" date="2023" name="Mol. Plant Microbe Interact.">
        <title>Elucidating the Obligate Nature and Biological Capacity of an Invasive Fungal Corn Pathogen.</title>
        <authorList>
            <person name="MacCready J.S."/>
            <person name="Roggenkamp E.M."/>
            <person name="Gdanetz K."/>
            <person name="Chilvers M.I."/>
        </authorList>
    </citation>
    <scope>NUCLEOTIDE SEQUENCE</scope>
    <source>
        <strain evidence="2">PM02</strain>
    </source>
</reference>